<reference evidence="16" key="1">
    <citation type="submission" date="2017-01" db="EMBL/GenBank/DDBJ databases">
        <title>Novel pathways for hydrocarbon cycling and metabolic interdependencies in hydrothermal sediment communities.</title>
        <authorList>
            <person name="Dombrowski N."/>
            <person name="Seitz K."/>
            <person name="Teske A."/>
            <person name="Baker B."/>
        </authorList>
    </citation>
    <scope>NUCLEOTIDE SEQUENCE [LARGE SCALE GENOMIC DNA]</scope>
</reference>
<keyword evidence="9 10" id="KW-0131">Cell cycle</keyword>
<dbReference type="Pfam" id="PF18075">
    <property type="entry name" value="FtsX_ECD"/>
    <property type="match status" value="1"/>
</dbReference>
<dbReference type="PIRSF" id="PIRSF003097">
    <property type="entry name" value="FtsX"/>
    <property type="match status" value="1"/>
</dbReference>
<dbReference type="InterPro" id="IPR040690">
    <property type="entry name" value="FtsX_ECD"/>
</dbReference>
<evidence type="ECO:0000256" key="6">
    <source>
        <dbReference type="ARBA" id="ARBA00022692"/>
    </source>
</evidence>
<evidence type="ECO:0000313" key="15">
    <source>
        <dbReference type="EMBL" id="OPX18487.1"/>
    </source>
</evidence>
<feature type="transmembrane region" description="Helical" evidence="12">
    <location>
        <begin position="165"/>
        <end position="186"/>
    </location>
</feature>
<keyword evidence="4 10" id="KW-1003">Cell membrane</keyword>
<protein>
    <recommendedName>
        <fullName evidence="3 10">Cell division protein FtsX</fullName>
    </recommendedName>
</protein>
<evidence type="ECO:0000256" key="1">
    <source>
        <dbReference type="ARBA" id="ARBA00004651"/>
    </source>
</evidence>
<accession>A0A1V4QHK9</accession>
<keyword evidence="5 10" id="KW-0132">Cell division</keyword>
<gene>
    <name evidence="15" type="ORF">BXT86_00815</name>
</gene>
<dbReference type="AlphaFoldDB" id="A0A1V4QHK9"/>
<dbReference type="Pfam" id="PF02687">
    <property type="entry name" value="FtsX"/>
    <property type="match status" value="1"/>
</dbReference>
<comment type="subcellular location">
    <subcellularLocation>
        <location evidence="1">Cell membrane</location>
        <topology evidence="1">Multi-pass membrane protein</topology>
    </subcellularLocation>
</comment>
<evidence type="ECO:0000256" key="12">
    <source>
        <dbReference type="SAM" id="Phobius"/>
    </source>
</evidence>
<dbReference type="InterPro" id="IPR003838">
    <property type="entry name" value="ABC3_permease_C"/>
</dbReference>
<keyword evidence="7 12" id="KW-1133">Transmembrane helix</keyword>
<evidence type="ECO:0000256" key="3">
    <source>
        <dbReference type="ARBA" id="ARBA00021907"/>
    </source>
</evidence>
<evidence type="ECO:0000256" key="8">
    <source>
        <dbReference type="ARBA" id="ARBA00023136"/>
    </source>
</evidence>
<keyword evidence="8 10" id="KW-0472">Membrane</keyword>
<evidence type="ECO:0000256" key="7">
    <source>
        <dbReference type="ARBA" id="ARBA00022989"/>
    </source>
</evidence>
<feature type="coiled-coil region" evidence="11">
    <location>
        <begin position="86"/>
        <end position="113"/>
    </location>
</feature>
<feature type="transmembrane region" description="Helical" evidence="12">
    <location>
        <begin position="212"/>
        <end position="235"/>
    </location>
</feature>
<evidence type="ECO:0000259" key="14">
    <source>
        <dbReference type="Pfam" id="PF18075"/>
    </source>
</evidence>
<comment type="caution">
    <text evidence="15">The sequence shown here is derived from an EMBL/GenBank/DDBJ whole genome shotgun (WGS) entry which is preliminary data.</text>
</comment>
<feature type="transmembrane region" description="Helical" evidence="12">
    <location>
        <begin position="255"/>
        <end position="277"/>
    </location>
</feature>
<dbReference type="GO" id="GO:0005886">
    <property type="term" value="C:plasma membrane"/>
    <property type="evidence" value="ECO:0007669"/>
    <property type="project" value="UniProtKB-SubCell"/>
</dbReference>
<evidence type="ECO:0000259" key="13">
    <source>
        <dbReference type="Pfam" id="PF02687"/>
    </source>
</evidence>
<dbReference type="InterPro" id="IPR004513">
    <property type="entry name" value="FtsX"/>
</dbReference>
<dbReference type="Gene3D" id="3.30.70.3040">
    <property type="match status" value="1"/>
</dbReference>
<comment type="similarity">
    <text evidence="2 10">Belongs to the ABC-4 integral membrane protein family. FtsX subfamily.</text>
</comment>
<dbReference type="GO" id="GO:0051301">
    <property type="term" value="P:cell division"/>
    <property type="evidence" value="ECO:0007669"/>
    <property type="project" value="UniProtKB-KW"/>
</dbReference>
<organism evidence="15 16">
    <name type="scientific">candidate division WOR-3 bacterium 4484_100</name>
    <dbReference type="NCBI Taxonomy" id="1936077"/>
    <lineage>
        <taxon>Bacteria</taxon>
        <taxon>Bacteria division WOR-3</taxon>
    </lineage>
</organism>
<evidence type="ECO:0000313" key="16">
    <source>
        <dbReference type="Proteomes" id="UP000191663"/>
    </source>
</evidence>
<proteinExistence type="inferred from homology"/>
<evidence type="ECO:0000256" key="5">
    <source>
        <dbReference type="ARBA" id="ARBA00022618"/>
    </source>
</evidence>
<dbReference type="Proteomes" id="UP000191663">
    <property type="component" value="Unassembled WGS sequence"/>
</dbReference>
<sequence length="282" mass="31311">MGLRIGIREGIRTITRNSSLFLLSLLVTSISLFLLSLFVLVTVNLYHAVKLLDEKIEIIAFLDDHANVQGLMKNISKIKGVNDVIFISSEQALKDLQNELKETEEVLNVFEKNPLPASLRIKLEHTFRNRKGLSEISNKVMLLQGVKETIYGGELVDQLKKITNMISAFDAGLLIIIIFSVIFVIFQTIKLTIFARSTEIEIMRLVGASNSFIAIPFTFEGIIQGALGGIIAFLLTAVTVRITTSIVSVVYFPRLYFLAGSIIFGAIFGIIGSSAAIRRFLR</sequence>
<feature type="domain" description="ABC3 transporter permease C-terminal" evidence="13">
    <location>
        <begin position="173"/>
        <end position="279"/>
    </location>
</feature>
<evidence type="ECO:0000256" key="11">
    <source>
        <dbReference type="SAM" id="Coils"/>
    </source>
</evidence>
<evidence type="ECO:0000256" key="2">
    <source>
        <dbReference type="ARBA" id="ARBA00007379"/>
    </source>
</evidence>
<keyword evidence="6 12" id="KW-0812">Transmembrane</keyword>
<dbReference type="PANTHER" id="PTHR47755">
    <property type="entry name" value="CELL DIVISION PROTEIN FTSX"/>
    <property type="match status" value="1"/>
</dbReference>
<evidence type="ECO:0000256" key="9">
    <source>
        <dbReference type="ARBA" id="ARBA00023306"/>
    </source>
</evidence>
<name>A0A1V4QHK9_UNCW3</name>
<evidence type="ECO:0000256" key="4">
    <source>
        <dbReference type="ARBA" id="ARBA00022475"/>
    </source>
</evidence>
<dbReference type="EMBL" id="MUKB01000011">
    <property type="protein sequence ID" value="OPX18487.1"/>
    <property type="molecule type" value="Genomic_DNA"/>
</dbReference>
<evidence type="ECO:0000256" key="10">
    <source>
        <dbReference type="PIRNR" id="PIRNR003097"/>
    </source>
</evidence>
<feature type="domain" description="FtsX extracellular" evidence="14">
    <location>
        <begin position="57"/>
        <end position="148"/>
    </location>
</feature>
<dbReference type="PANTHER" id="PTHR47755:SF1">
    <property type="entry name" value="CELL DIVISION PROTEIN FTSX"/>
    <property type="match status" value="1"/>
</dbReference>
<feature type="transmembrane region" description="Helical" evidence="12">
    <location>
        <begin position="20"/>
        <end position="43"/>
    </location>
</feature>
<keyword evidence="11" id="KW-0175">Coiled coil</keyword>